<reference evidence="2 3" key="1">
    <citation type="journal article" date="2016" name="Genome Biol. Evol.">
        <title>Divergent and convergent evolution of fungal pathogenicity.</title>
        <authorList>
            <person name="Shang Y."/>
            <person name="Xiao G."/>
            <person name="Zheng P."/>
            <person name="Cen K."/>
            <person name="Zhan S."/>
            <person name="Wang C."/>
        </authorList>
    </citation>
    <scope>NUCLEOTIDE SEQUENCE [LARGE SCALE GENOMIC DNA]</scope>
    <source>
        <strain evidence="2 3">RCEF 1005</strain>
    </source>
</reference>
<evidence type="ECO:0000256" key="1">
    <source>
        <dbReference type="SAM" id="MobiDB-lite"/>
    </source>
</evidence>
<evidence type="ECO:0000313" key="3">
    <source>
        <dbReference type="Proteomes" id="UP000076881"/>
    </source>
</evidence>
<accession>A0A162IVZ3</accession>
<keyword evidence="3" id="KW-1185">Reference proteome</keyword>
<proteinExistence type="predicted"/>
<feature type="compositionally biased region" description="Polar residues" evidence="1">
    <location>
        <begin position="119"/>
        <end position="142"/>
    </location>
</feature>
<gene>
    <name evidence="2" type="ORF">LEL_02381</name>
</gene>
<evidence type="ECO:0000313" key="2">
    <source>
        <dbReference type="EMBL" id="OAA78895.1"/>
    </source>
</evidence>
<comment type="caution">
    <text evidence="2">The sequence shown here is derived from an EMBL/GenBank/DDBJ whole genome shotgun (WGS) entry which is preliminary data.</text>
</comment>
<dbReference type="AlphaFoldDB" id="A0A162IVZ3"/>
<feature type="region of interest" description="Disordered" evidence="1">
    <location>
        <begin position="114"/>
        <end position="142"/>
    </location>
</feature>
<dbReference type="OrthoDB" id="4863673at2759"/>
<dbReference type="Proteomes" id="UP000076881">
    <property type="component" value="Unassembled WGS sequence"/>
</dbReference>
<protein>
    <submittedName>
        <fullName evidence="2">Rho GTPase activation protein</fullName>
    </submittedName>
</protein>
<organism evidence="2 3">
    <name type="scientific">Akanthomyces lecanii RCEF 1005</name>
    <dbReference type="NCBI Taxonomy" id="1081108"/>
    <lineage>
        <taxon>Eukaryota</taxon>
        <taxon>Fungi</taxon>
        <taxon>Dikarya</taxon>
        <taxon>Ascomycota</taxon>
        <taxon>Pezizomycotina</taxon>
        <taxon>Sordariomycetes</taxon>
        <taxon>Hypocreomycetidae</taxon>
        <taxon>Hypocreales</taxon>
        <taxon>Cordycipitaceae</taxon>
        <taxon>Akanthomyces</taxon>
        <taxon>Cordyceps confragosa</taxon>
    </lineage>
</organism>
<sequence length="194" mass="21626">MALYQVIISLHDRLIKQELEATLLNNGADEKRREEAGKLRQDVGIWRRRAESAEKRVLVFERFTERLKGIRDAAIASEQDGSQDSEKQGDAFAGRLNLDNDFVAAAARVRFAEVDGNEEQGTSSGETNAGSRPSVESRQSKTCVECGEDQNLDRRALGNQGQGMLRPRPASIDEVAELWMAAKELLDMDKSEDM</sequence>
<dbReference type="EMBL" id="AZHF01000002">
    <property type="protein sequence ID" value="OAA78895.1"/>
    <property type="molecule type" value="Genomic_DNA"/>
</dbReference>
<dbReference type="STRING" id="1081108.A0A162IVZ3"/>
<name>A0A162IVZ3_CORDF</name>